<dbReference type="EMBL" id="JABFAD010000005">
    <property type="protein sequence ID" value="MBA0799365.1"/>
    <property type="molecule type" value="Genomic_DNA"/>
</dbReference>
<dbReference type="Proteomes" id="UP000593560">
    <property type="component" value="Unassembled WGS sequence"/>
</dbReference>
<proteinExistence type="predicted"/>
<evidence type="ECO:0000313" key="1">
    <source>
        <dbReference type="EMBL" id="MBA0799365.1"/>
    </source>
</evidence>
<evidence type="ECO:0000313" key="2">
    <source>
        <dbReference type="Proteomes" id="UP000593560"/>
    </source>
</evidence>
<dbReference type="AlphaFoldDB" id="A0A7J9GRF6"/>
<keyword evidence="2" id="KW-1185">Reference proteome</keyword>
<name>A0A7J9GRF6_9ROSI</name>
<gene>
    <name evidence="1" type="ORF">Gohar_009886</name>
</gene>
<protein>
    <submittedName>
        <fullName evidence="1">Uncharacterized protein</fullName>
    </submittedName>
</protein>
<organism evidence="1 2">
    <name type="scientific">Gossypium harknessii</name>
    <dbReference type="NCBI Taxonomy" id="34285"/>
    <lineage>
        <taxon>Eukaryota</taxon>
        <taxon>Viridiplantae</taxon>
        <taxon>Streptophyta</taxon>
        <taxon>Embryophyta</taxon>
        <taxon>Tracheophyta</taxon>
        <taxon>Spermatophyta</taxon>
        <taxon>Magnoliopsida</taxon>
        <taxon>eudicotyledons</taxon>
        <taxon>Gunneridae</taxon>
        <taxon>Pentapetalae</taxon>
        <taxon>rosids</taxon>
        <taxon>malvids</taxon>
        <taxon>Malvales</taxon>
        <taxon>Malvaceae</taxon>
        <taxon>Malvoideae</taxon>
        <taxon>Gossypium</taxon>
    </lineage>
</organism>
<dbReference type="OrthoDB" id="930107at2759"/>
<reference evidence="1 2" key="1">
    <citation type="journal article" date="2019" name="Genome Biol. Evol.">
        <title>Insights into the evolution of the New World diploid cottons (Gossypium, subgenus Houzingenia) based on genome sequencing.</title>
        <authorList>
            <person name="Grover C.E."/>
            <person name="Arick M.A. 2nd"/>
            <person name="Thrash A."/>
            <person name="Conover J.L."/>
            <person name="Sanders W.S."/>
            <person name="Peterson D.G."/>
            <person name="Frelichowski J.E."/>
            <person name="Scheffler J.A."/>
            <person name="Scheffler B.E."/>
            <person name="Wendel J.F."/>
        </authorList>
    </citation>
    <scope>NUCLEOTIDE SEQUENCE [LARGE SCALE GENOMIC DNA]</scope>
    <source>
        <strain evidence="1">0</strain>
        <tissue evidence="1">Leaf</tissue>
    </source>
</reference>
<sequence length="98" mass="10912">MCKAYAIASVDRTTAFREKIVSISRCTDGVVLARNHEWKLRFRHNGGALPGGSSVLPVREDRGTSTARKKETIGSEWSSFVKPRVNTLVTLYKEEGDD</sequence>
<comment type="caution">
    <text evidence="1">The sequence shown here is derived from an EMBL/GenBank/DDBJ whole genome shotgun (WGS) entry which is preliminary data.</text>
</comment>
<accession>A0A7J9GRF6</accession>